<name>A0ABT2YLW6_9BURK</name>
<keyword evidence="2" id="KW-1185">Reference proteome</keyword>
<protein>
    <submittedName>
        <fullName evidence="1">Uncharacterized protein</fullName>
    </submittedName>
</protein>
<sequence length="136" mass="15244">MPAFNTETMAKIESHEPLGGWCSGPRQNPSGLGVLIPIKFGVLRQTQRVICWLQATQVRPIFPAFSCHLNSLGLPFNLRWKSDFTAPKRAAPQIESPLQGHNAVLERRQQAADQTQARSQTQVFGQPMQYVSRRCS</sequence>
<dbReference type="EMBL" id="JAJIRN010000012">
    <property type="protein sequence ID" value="MCV2371074.1"/>
    <property type="molecule type" value="Genomic_DNA"/>
</dbReference>
<evidence type="ECO:0000313" key="1">
    <source>
        <dbReference type="EMBL" id="MCV2371074.1"/>
    </source>
</evidence>
<gene>
    <name evidence="1" type="ORF">LNV07_23545</name>
</gene>
<dbReference type="Proteomes" id="UP001209701">
    <property type="component" value="Unassembled WGS sequence"/>
</dbReference>
<proteinExistence type="predicted"/>
<organism evidence="1 2">
    <name type="scientific">Roseateles oligotrophus</name>
    <dbReference type="NCBI Taxonomy" id="1769250"/>
    <lineage>
        <taxon>Bacteria</taxon>
        <taxon>Pseudomonadati</taxon>
        <taxon>Pseudomonadota</taxon>
        <taxon>Betaproteobacteria</taxon>
        <taxon>Burkholderiales</taxon>
        <taxon>Sphaerotilaceae</taxon>
        <taxon>Roseateles</taxon>
    </lineage>
</organism>
<evidence type="ECO:0000313" key="2">
    <source>
        <dbReference type="Proteomes" id="UP001209701"/>
    </source>
</evidence>
<reference evidence="1 2" key="1">
    <citation type="submission" date="2021-11" db="EMBL/GenBank/DDBJ databases">
        <authorList>
            <person name="Liang Q."/>
            <person name="Mou H."/>
            <person name="Liu Z."/>
        </authorList>
    </citation>
    <scope>NUCLEOTIDE SEQUENCE [LARGE SCALE GENOMIC DNA]</scope>
    <source>
        <strain evidence="1 2">CHU3</strain>
    </source>
</reference>
<accession>A0ABT2YLW6</accession>
<dbReference type="RefSeq" id="WP_263573654.1">
    <property type="nucleotide sequence ID" value="NZ_JAJIRN010000012.1"/>
</dbReference>
<comment type="caution">
    <text evidence="1">The sequence shown here is derived from an EMBL/GenBank/DDBJ whole genome shotgun (WGS) entry which is preliminary data.</text>
</comment>